<evidence type="ECO:0000313" key="2">
    <source>
        <dbReference type="EMBL" id="KYP44128.1"/>
    </source>
</evidence>
<accession>A0A151RNL9</accession>
<dbReference type="Proteomes" id="UP000075243">
    <property type="component" value="Unassembled WGS sequence"/>
</dbReference>
<feature type="non-terminal residue" evidence="2">
    <location>
        <position position="1"/>
    </location>
</feature>
<name>A0A151RNL9_CAJCA</name>
<proteinExistence type="predicted"/>
<evidence type="ECO:0000259" key="1">
    <source>
        <dbReference type="Pfam" id="PF24626"/>
    </source>
</evidence>
<sequence>FEVIQKIGFVAYKLKLPETTKIHPIFHISLLKRILQGVTPCLPRHDSITLPLTTSEFGPTIHPWAVLQCKVITRNNKKVSQVLIQWDISEPNDATWEDVAEVNNSYP</sequence>
<dbReference type="EMBL" id="KQ483639">
    <property type="protein sequence ID" value="KYP44128.1"/>
    <property type="molecule type" value="Genomic_DNA"/>
</dbReference>
<feature type="domain" description="Tf2-1-like SH3-like" evidence="1">
    <location>
        <begin position="1"/>
        <end position="34"/>
    </location>
</feature>
<dbReference type="AlphaFoldDB" id="A0A151RNL9"/>
<dbReference type="InterPro" id="IPR056924">
    <property type="entry name" value="SH3_Tf2-1"/>
</dbReference>
<evidence type="ECO:0000313" key="3">
    <source>
        <dbReference type="Proteomes" id="UP000075243"/>
    </source>
</evidence>
<protein>
    <recommendedName>
        <fullName evidence="1">Tf2-1-like SH3-like domain-containing protein</fullName>
    </recommendedName>
</protein>
<dbReference type="Pfam" id="PF24626">
    <property type="entry name" value="SH3_Tf2-1"/>
    <property type="match status" value="1"/>
</dbReference>
<organism evidence="2 3">
    <name type="scientific">Cajanus cajan</name>
    <name type="common">Pigeon pea</name>
    <name type="synonym">Cajanus indicus</name>
    <dbReference type="NCBI Taxonomy" id="3821"/>
    <lineage>
        <taxon>Eukaryota</taxon>
        <taxon>Viridiplantae</taxon>
        <taxon>Streptophyta</taxon>
        <taxon>Embryophyta</taxon>
        <taxon>Tracheophyta</taxon>
        <taxon>Spermatophyta</taxon>
        <taxon>Magnoliopsida</taxon>
        <taxon>eudicotyledons</taxon>
        <taxon>Gunneridae</taxon>
        <taxon>Pentapetalae</taxon>
        <taxon>rosids</taxon>
        <taxon>fabids</taxon>
        <taxon>Fabales</taxon>
        <taxon>Fabaceae</taxon>
        <taxon>Papilionoideae</taxon>
        <taxon>50 kb inversion clade</taxon>
        <taxon>NPAAA clade</taxon>
        <taxon>indigoferoid/millettioid clade</taxon>
        <taxon>Phaseoleae</taxon>
        <taxon>Cajanus</taxon>
    </lineage>
</organism>
<gene>
    <name evidence="2" type="ORF">KK1_034394</name>
</gene>
<reference evidence="2" key="1">
    <citation type="journal article" date="2012" name="Nat. Biotechnol.">
        <title>Draft genome sequence of pigeonpea (Cajanus cajan), an orphan legume crop of resource-poor farmers.</title>
        <authorList>
            <person name="Varshney R.K."/>
            <person name="Chen W."/>
            <person name="Li Y."/>
            <person name="Bharti A.K."/>
            <person name="Saxena R.K."/>
            <person name="Schlueter J.A."/>
            <person name="Donoghue M.T."/>
            <person name="Azam S."/>
            <person name="Fan G."/>
            <person name="Whaley A.M."/>
            <person name="Farmer A.D."/>
            <person name="Sheridan J."/>
            <person name="Iwata A."/>
            <person name="Tuteja R."/>
            <person name="Penmetsa R.V."/>
            <person name="Wu W."/>
            <person name="Upadhyaya H.D."/>
            <person name="Yang S.P."/>
            <person name="Shah T."/>
            <person name="Saxena K.B."/>
            <person name="Michael T."/>
            <person name="McCombie W.R."/>
            <person name="Yang B."/>
            <person name="Zhang G."/>
            <person name="Yang H."/>
            <person name="Wang J."/>
            <person name="Spillane C."/>
            <person name="Cook D.R."/>
            <person name="May G.D."/>
            <person name="Xu X."/>
            <person name="Jackson S.A."/>
        </authorList>
    </citation>
    <scope>NUCLEOTIDE SEQUENCE [LARGE SCALE GENOMIC DNA]</scope>
</reference>
<dbReference type="Gramene" id="C.cajan_35077.t">
    <property type="protein sequence ID" value="C.cajan_35077.t"/>
    <property type="gene ID" value="C.cajan_35077"/>
</dbReference>
<keyword evidence="3" id="KW-1185">Reference proteome</keyword>